<feature type="binding site" evidence="6">
    <location>
        <begin position="273"/>
        <end position="280"/>
    </location>
    <ligand>
        <name>ATP</name>
        <dbReference type="ChEBI" id="CHEBI:30616"/>
    </ligand>
</feature>
<organism evidence="9 10">
    <name type="scientific">Parthenolecanium corni</name>
    <dbReference type="NCBI Taxonomy" id="536013"/>
    <lineage>
        <taxon>Eukaryota</taxon>
        <taxon>Metazoa</taxon>
        <taxon>Ecdysozoa</taxon>
        <taxon>Arthropoda</taxon>
        <taxon>Hexapoda</taxon>
        <taxon>Insecta</taxon>
        <taxon>Pterygota</taxon>
        <taxon>Neoptera</taxon>
        <taxon>Paraneoptera</taxon>
        <taxon>Hemiptera</taxon>
        <taxon>Sternorrhyncha</taxon>
        <taxon>Coccoidea</taxon>
        <taxon>Coccidae</taxon>
        <taxon>Parthenolecanium</taxon>
    </lineage>
</organism>
<dbReference type="SUPFAM" id="SSF52540">
    <property type="entry name" value="P-loop containing nucleoside triphosphate hydrolases"/>
    <property type="match status" value="1"/>
</dbReference>
<evidence type="ECO:0000256" key="3">
    <source>
        <dbReference type="ARBA" id="ARBA00023123"/>
    </source>
</evidence>
<feature type="region of interest" description="Disordered" evidence="7">
    <location>
        <begin position="86"/>
        <end position="110"/>
    </location>
</feature>
<dbReference type="CDD" id="cd23767">
    <property type="entry name" value="IQCD"/>
    <property type="match status" value="1"/>
</dbReference>
<dbReference type="CDD" id="cd14881">
    <property type="entry name" value="MYSc_Myo20"/>
    <property type="match status" value="1"/>
</dbReference>
<dbReference type="PROSITE" id="PS51456">
    <property type="entry name" value="MYOSIN_MOTOR"/>
    <property type="match status" value="1"/>
</dbReference>
<dbReference type="SMART" id="SM00015">
    <property type="entry name" value="IQ"/>
    <property type="match status" value="1"/>
</dbReference>
<dbReference type="Gene3D" id="1.20.58.530">
    <property type="match status" value="1"/>
</dbReference>
<evidence type="ECO:0000256" key="5">
    <source>
        <dbReference type="ARBA" id="ARBA00023203"/>
    </source>
</evidence>
<keyword evidence="10" id="KW-1185">Reference proteome</keyword>
<evidence type="ECO:0000256" key="2">
    <source>
        <dbReference type="ARBA" id="ARBA00022840"/>
    </source>
</evidence>
<dbReference type="PANTHER" id="PTHR13140">
    <property type="entry name" value="MYOSIN"/>
    <property type="match status" value="1"/>
</dbReference>
<keyword evidence="5 6" id="KW-0009">Actin-binding</keyword>
<evidence type="ECO:0000256" key="6">
    <source>
        <dbReference type="PROSITE-ProRule" id="PRU00782"/>
    </source>
</evidence>
<dbReference type="InterPro" id="IPR036029">
    <property type="entry name" value="MYSc_Myo20"/>
</dbReference>
<evidence type="ECO:0000313" key="10">
    <source>
        <dbReference type="Proteomes" id="UP001367676"/>
    </source>
</evidence>
<dbReference type="GO" id="GO:0016020">
    <property type="term" value="C:membrane"/>
    <property type="evidence" value="ECO:0007669"/>
    <property type="project" value="TreeGrafter"/>
</dbReference>
<dbReference type="SMART" id="SM00242">
    <property type="entry name" value="MYSc"/>
    <property type="match status" value="1"/>
</dbReference>
<proteinExistence type="inferred from homology"/>
<dbReference type="Pfam" id="PF00612">
    <property type="entry name" value="IQ"/>
    <property type="match status" value="1"/>
</dbReference>
<keyword evidence="1 6" id="KW-0547">Nucleotide-binding</keyword>
<feature type="region of interest" description="Actin-binding" evidence="6">
    <location>
        <begin position="811"/>
        <end position="833"/>
    </location>
</feature>
<dbReference type="PRINTS" id="PR00193">
    <property type="entry name" value="MYOSINHEAVY"/>
</dbReference>
<dbReference type="Gene3D" id="1.20.5.4820">
    <property type="match status" value="1"/>
</dbReference>
<dbReference type="InterPro" id="IPR036961">
    <property type="entry name" value="Kinesin_motor_dom_sf"/>
</dbReference>
<dbReference type="PROSITE" id="PS50096">
    <property type="entry name" value="IQ"/>
    <property type="match status" value="1"/>
</dbReference>
<dbReference type="GO" id="GO:0007015">
    <property type="term" value="P:actin filament organization"/>
    <property type="evidence" value="ECO:0007669"/>
    <property type="project" value="TreeGrafter"/>
</dbReference>
<feature type="domain" description="Myosin motor" evidence="8">
    <location>
        <begin position="185"/>
        <end position="944"/>
    </location>
</feature>
<evidence type="ECO:0000259" key="8">
    <source>
        <dbReference type="PROSITE" id="PS51456"/>
    </source>
</evidence>
<dbReference type="Pfam" id="PF00063">
    <property type="entry name" value="Myosin_head"/>
    <property type="match status" value="2"/>
</dbReference>
<keyword evidence="4 6" id="KW-0505">Motor protein</keyword>
<comment type="similarity">
    <text evidence="6">Belongs to the TRAFAC class myosin-kinesin ATPase superfamily. Myosin family.</text>
</comment>
<dbReference type="InterPro" id="IPR001609">
    <property type="entry name" value="Myosin_head_motor_dom-like"/>
</dbReference>
<dbReference type="GO" id="GO:0003774">
    <property type="term" value="F:cytoskeletal motor activity"/>
    <property type="evidence" value="ECO:0007669"/>
    <property type="project" value="UniProtKB-UniRule"/>
</dbReference>
<sequence length="1145" mass="126368">MEADSNVDLQQTLLLVLVEFVYTEVSRNDAGVSPIVLTTRLAIIRFESNNGLQYASSSNEAVHLQQRLRSLSSELLTLKNRLQVQGENGSAPCAEQPNPPGAGAPLHTSHTTTNNVINAINTCHNQSSNVLPPTLPKNQIPIPPHLPNTVPHISDSIGKHISYPSEQKSNSLTHRQTKSSLNSGQLQDLIYLPGPLTEDAVLKCLLARFSSKQYCTNVGPILISVNPYADNKNPLTLTSMRSVSLDAKLLKVVEDAVRQQSETGYPQAIILSGVSGSGKTYASMLLLRQLFDVAGGGPETDAFKHLAAAFTVLRSLGSAKTASNCESSRIGHFIEVQVTDGALYRTKIHCYFLDQTRVVRPLPNEKNYHIFYQMLAGLTTEERVKLNLEGYNLRNLNYLKYGDLKHDEIEDSTRFQSWKVCLGVLGIPFMDVVRVLAAVLLLGNVQFVDSSKTTKSHQGMDAVKSALISEVSVVGENELHAVATLLGVSAQSLLRGVTSRTHNTRGQLVRSFSDANMSNMVRDSLAKALYCRTVATIVRRANSLKRLGSTLGTLSSDSNESVHNQADVISQHASTVGTAGSKSSKSMAALNNAVRHATDGSIGILDMFGFEEPKPSCLEHLCINLCAETMQHFYNTHIFKSSIESCRDEGIHCDVEVDYVDNVPCIDLISSLRTGLLSMLDVECSIRGSAESYITKVKSQHRGNSRLFEPKPVDNLSFGIQHFAGRVSYDASDFVDTNKDVVPDDLVSVFHKQTCNFGFATHLFGSELKALYSSDIVPRGISFRISPTSHSDLLNGDEPVSTLTQDFHTRLDNLLRSLVHARPHFVRCIKANNTETPIIFDRGAVMKQIRSLQILETVNLMAGGYPHRMRFKAFNIRYRMLAPSCKIRCVEERAIEDCRLILQCIEQKCDLKQQHSEVSMSWTLGKRHIFLSEGIRQNLEVLRNETRFRAAVIIQSIWRGWHARKKWPSLKCTLLHQSSATPSHVISSSISQRAVSNIAPVNNLNNMVHMNGGTCGGATLTRPRPQPIAGTPPPDPNERCDAKVIQQTCNLFGLDLERPPPVPPSRPYTVTGNKKFGYPQIRIMKLPFPEDSGNGSHPTLMKGDTVVVVGASDKRGHLVVEHTNHNLIHVPFQFLELKQGPITIQ</sequence>
<dbReference type="Proteomes" id="UP001367676">
    <property type="component" value="Unassembled WGS sequence"/>
</dbReference>
<dbReference type="Gene3D" id="1.10.10.820">
    <property type="match status" value="1"/>
</dbReference>
<dbReference type="PANTHER" id="PTHR13140:SF498">
    <property type="entry name" value="DACHS, ISOFORM E"/>
    <property type="match status" value="1"/>
</dbReference>
<gene>
    <name evidence="9" type="ORF">V9T40_007629</name>
</gene>
<dbReference type="InterPro" id="IPR027417">
    <property type="entry name" value="P-loop_NTPase"/>
</dbReference>
<evidence type="ECO:0000256" key="4">
    <source>
        <dbReference type="ARBA" id="ARBA00023175"/>
    </source>
</evidence>
<dbReference type="GO" id="GO:0005524">
    <property type="term" value="F:ATP binding"/>
    <property type="evidence" value="ECO:0007669"/>
    <property type="project" value="UniProtKB-UniRule"/>
</dbReference>
<dbReference type="EMBL" id="JBBCAQ010000020">
    <property type="protein sequence ID" value="KAK7592877.1"/>
    <property type="molecule type" value="Genomic_DNA"/>
</dbReference>
<dbReference type="InterPro" id="IPR000048">
    <property type="entry name" value="IQ_motif_EF-hand-BS"/>
</dbReference>
<keyword evidence="2 6" id="KW-0067">ATP-binding</keyword>
<protein>
    <recommendedName>
        <fullName evidence="8">Myosin motor domain-containing protein</fullName>
    </recommendedName>
</protein>
<reference evidence="9 10" key="1">
    <citation type="submission" date="2024-03" db="EMBL/GenBank/DDBJ databases">
        <title>Adaptation during the transition from Ophiocordyceps entomopathogen to insect associate is accompanied by gene loss and intensified selection.</title>
        <authorList>
            <person name="Ward C.M."/>
            <person name="Onetto C.A."/>
            <person name="Borneman A.R."/>
        </authorList>
    </citation>
    <scope>NUCLEOTIDE SEQUENCE [LARGE SCALE GENOMIC DNA]</scope>
    <source>
        <strain evidence="9">AWRI1</strain>
        <tissue evidence="9">Single Adult Female</tissue>
    </source>
</reference>
<comment type="caution">
    <text evidence="9">The sequence shown here is derived from an EMBL/GenBank/DDBJ whole genome shotgun (WGS) entry which is preliminary data.</text>
</comment>
<keyword evidence="3 6" id="KW-0518">Myosin</keyword>
<dbReference type="Gene3D" id="1.20.120.720">
    <property type="entry name" value="Myosin VI head, motor domain, U50 subdomain"/>
    <property type="match status" value="1"/>
</dbReference>
<dbReference type="Gene3D" id="3.40.850.10">
    <property type="entry name" value="Kinesin motor domain"/>
    <property type="match status" value="1"/>
</dbReference>
<accession>A0AAN9TJN0</accession>
<evidence type="ECO:0000256" key="7">
    <source>
        <dbReference type="SAM" id="MobiDB-lite"/>
    </source>
</evidence>
<dbReference type="GO" id="GO:0051015">
    <property type="term" value="F:actin filament binding"/>
    <property type="evidence" value="ECO:0007669"/>
    <property type="project" value="TreeGrafter"/>
</dbReference>
<dbReference type="GO" id="GO:0016459">
    <property type="term" value="C:myosin complex"/>
    <property type="evidence" value="ECO:0007669"/>
    <property type="project" value="UniProtKB-KW"/>
</dbReference>
<dbReference type="GO" id="GO:0005737">
    <property type="term" value="C:cytoplasm"/>
    <property type="evidence" value="ECO:0007669"/>
    <property type="project" value="UniProtKB-ARBA"/>
</dbReference>
<evidence type="ECO:0000256" key="1">
    <source>
        <dbReference type="ARBA" id="ARBA00022741"/>
    </source>
</evidence>
<dbReference type="AlphaFoldDB" id="A0AAN9TJN0"/>
<name>A0AAN9TJN0_9HEMI</name>
<evidence type="ECO:0000313" key="9">
    <source>
        <dbReference type="EMBL" id="KAK7592877.1"/>
    </source>
</evidence>